<sequence length="616" mass="68612">MLSMYPPPGIHFCNPFVDSRPSTSQTFANSHYKLDLDIQSPSGSAKVSFPSKKPLTPPPDMNSIASHVQPQHSSYYGERSSAAPVKYEHRTYDQPAYDQSQSRSQSHSQNQNQNQLHLPKPDVSAARPPSPVYQPHPVHFIDPPNQKRDSHMSAIAPSLQIPRSVNNSQGSIAELAAQITCLFWFESSSTLDRADDPATTYNVQSLVPEAIPTTGFRKWVTTILSTTQVTQNVIILALLFVYRLKKLNPSVKGKPGSEYRLLTVALMLGNKFLDDNTYTNKTWAEVSGISVAEVHIMEVEFLSNMKYALFTSAEEWGQWQNRLGRFASFFDRASRPMPQLPHTLPSPPTSNYASPPHYGATNPVTQSFPQYPSSLGPLPDLTSQFSRKRSLDTYTEPPAKRMAAYPTPAHNYTPRVTLPSLPLPQPTSHSSQHLPPQLPQLPQLPPLNYSHRPMNQVTQPPTSWTPATSIPAPISHAGTPAAITSVPQSVVHSRHQSPYPSSAAVSPTDGHYQPAGQAHVSQLSPSFFLAQRNSPYRPVRGVSTLLVPPPSRALQQPQNVQREQMHYQPLGRPQERQQGRLPYIESQWFEGNPSSNQWYSQTQHLQLPPTSFYNRG</sequence>
<evidence type="ECO:0000256" key="1">
    <source>
        <dbReference type="SAM" id="MobiDB-lite"/>
    </source>
</evidence>
<evidence type="ECO:0000313" key="3">
    <source>
        <dbReference type="Proteomes" id="UP000304951"/>
    </source>
</evidence>
<feature type="compositionally biased region" description="Polar residues" evidence="1">
    <location>
        <begin position="553"/>
        <end position="562"/>
    </location>
</feature>
<name>A0A4S8S9N2_AURPU</name>
<feature type="compositionally biased region" description="Polar residues" evidence="1">
    <location>
        <begin position="63"/>
        <end position="74"/>
    </location>
</feature>
<accession>A0A4S8S9N2</accession>
<dbReference type="Proteomes" id="UP000304951">
    <property type="component" value="Unassembled WGS sequence"/>
</dbReference>
<dbReference type="InterPro" id="IPR013922">
    <property type="entry name" value="Cyclin_PHO80-like"/>
</dbReference>
<dbReference type="Pfam" id="PF08613">
    <property type="entry name" value="Cyclin"/>
    <property type="match status" value="1"/>
</dbReference>
<dbReference type="Gene3D" id="1.10.472.10">
    <property type="entry name" value="Cyclin-like"/>
    <property type="match status" value="1"/>
</dbReference>
<feature type="region of interest" description="Disordered" evidence="1">
    <location>
        <begin position="493"/>
        <end position="517"/>
    </location>
</feature>
<dbReference type="EMBL" id="QZAF01000451">
    <property type="protein sequence ID" value="THV67040.1"/>
    <property type="molecule type" value="Genomic_DNA"/>
</dbReference>
<feature type="region of interest" description="Disordered" evidence="1">
    <location>
        <begin position="40"/>
        <end position="151"/>
    </location>
</feature>
<protein>
    <recommendedName>
        <fullName evidence="4">Cyclin-like protein</fullName>
    </recommendedName>
</protein>
<dbReference type="GO" id="GO:0000307">
    <property type="term" value="C:cyclin-dependent protein kinase holoenzyme complex"/>
    <property type="evidence" value="ECO:0007669"/>
    <property type="project" value="TreeGrafter"/>
</dbReference>
<feature type="compositionally biased region" description="Polar residues" evidence="1">
    <location>
        <begin position="493"/>
        <end position="505"/>
    </location>
</feature>
<feature type="region of interest" description="Disordered" evidence="1">
    <location>
        <begin position="547"/>
        <end position="578"/>
    </location>
</feature>
<gene>
    <name evidence="2" type="ORF">D6D28_07820</name>
</gene>
<dbReference type="GO" id="GO:0005634">
    <property type="term" value="C:nucleus"/>
    <property type="evidence" value="ECO:0007669"/>
    <property type="project" value="TreeGrafter"/>
</dbReference>
<dbReference type="CDD" id="cd20557">
    <property type="entry name" value="CYCLIN_ScPCL1-like"/>
    <property type="match status" value="1"/>
</dbReference>
<dbReference type="PANTHER" id="PTHR15615">
    <property type="match status" value="1"/>
</dbReference>
<dbReference type="GO" id="GO:0016538">
    <property type="term" value="F:cyclin-dependent protein serine/threonine kinase regulator activity"/>
    <property type="evidence" value="ECO:0007669"/>
    <property type="project" value="TreeGrafter"/>
</dbReference>
<dbReference type="AlphaFoldDB" id="A0A4S8S9N2"/>
<organism evidence="2 3">
    <name type="scientific">Aureobasidium pullulans</name>
    <name type="common">Black yeast</name>
    <name type="synonym">Pullularia pullulans</name>
    <dbReference type="NCBI Taxonomy" id="5580"/>
    <lineage>
        <taxon>Eukaryota</taxon>
        <taxon>Fungi</taxon>
        <taxon>Dikarya</taxon>
        <taxon>Ascomycota</taxon>
        <taxon>Pezizomycotina</taxon>
        <taxon>Dothideomycetes</taxon>
        <taxon>Dothideomycetidae</taxon>
        <taxon>Dothideales</taxon>
        <taxon>Saccotheciaceae</taxon>
        <taxon>Aureobasidium</taxon>
    </lineage>
</organism>
<feature type="region of interest" description="Disordered" evidence="1">
    <location>
        <begin position="401"/>
        <end position="437"/>
    </location>
</feature>
<evidence type="ECO:0000313" key="2">
    <source>
        <dbReference type="EMBL" id="THV67040.1"/>
    </source>
</evidence>
<dbReference type="GO" id="GO:0019901">
    <property type="term" value="F:protein kinase binding"/>
    <property type="evidence" value="ECO:0007669"/>
    <property type="project" value="InterPro"/>
</dbReference>
<proteinExistence type="predicted"/>
<reference evidence="2 3" key="1">
    <citation type="submission" date="2018-10" db="EMBL/GenBank/DDBJ databases">
        <title>Fifty Aureobasidium pullulans genomes reveal a recombining polyextremotolerant generalist.</title>
        <authorList>
            <person name="Gostincar C."/>
            <person name="Turk M."/>
            <person name="Zajc J."/>
            <person name="Gunde-Cimerman N."/>
        </authorList>
    </citation>
    <scope>NUCLEOTIDE SEQUENCE [LARGE SCALE GENOMIC DNA]</scope>
    <source>
        <strain evidence="2 3">EXF-11900</strain>
    </source>
</reference>
<comment type="caution">
    <text evidence="2">The sequence shown here is derived from an EMBL/GenBank/DDBJ whole genome shotgun (WGS) entry which is preliminary data.</text>
</comment>
<feature type="compositionally biased region" description="Low complexity" evidence="1">
    <location>
        <begin position="426"/>
        <end position="435"/>
    </location>
</feature>
<feature type="compositionally biased region" description="Low complexity" evidence="1">
    <location>
        <begin position="99"/>
        <end position="115"/>
    </location>
</feature>
<dbReference type="PANTHER" id="PTHR15615:SF118">
    <property type="entry name" value="CYCLIN, HYPOTHETICAL (EUROFUNG)"/>
    <property type="match status" value="1"/>
</dbReference>
<evidence type="ECO:0008006" key="4">
    <source>
        <dbReference type="Google" id="ProtNLM"/>
    </source>
</evidence>